<keyword evidence="1" id="KW-0732">Signal</keyword>
<gene>
    <name evidence="2" type="ORF">GTH32_11040</name>
</gene>
<dbReference type="Gene3D" id="2.60.40.3110">
    <property type="match status" value="1"/>
</dbReference>
<dbReference type="RefSeq" id="WP_163085719.1">
    <property type="nucleotide sequence ID" value="NZ_JAAAWN010000013.1"/>
</dbReference>
<evidence type="ECO:0000256" key="1">
    <source>
        <dbReference type="SAM" id="SignalP"/>
    </source>
</evidence>
<dbReference type="InterPro" id="IPR013783">
    <property type="entry name" value="Ig-like_fold"/>
</dbReference>
<dbReference type="SUPFAM" id="SSF49478">
    <property type="entry name" value="Cna protein B-type domain"/>
    <property type="match status" value="1"/>
</dbReference>
<proteinExistence type="predicted"/>
<accession>A0A7X5LLW0</accession>
<protein>
    <recommendedName>
        <fullName evidence="4">Carboxypeptidase regulatory-like domain-containing protein</fullName>
    </recommendedName>
</protein>
<dbReference type="Proteomes" id="UP000470213">
    <property type="component" value="Unassembled WGS sequence"/>
</dbReference>
<comment type="caution">
    <text evidence="2">The sequence shown here is derived from an EMBL/GenBank/DDBJ whole genome shotgun (WGS) entry which is preliminary data.</text>
</comment>
<feature type="chain" id="PRO_5031401718" description="Carboxypeptidase regulatory-like domain-containing protein" evidence="1">
    <location>
        <begin position="33"/>
        <end position="1012"/>
    </location>
</feature>
<dbReference type="AlphaFoldDB" id="A0A7X5LLW0"/>
<keyword evidence="3" id="KW-1185">Reference proteome</keyword>
<sequence>MKTDSHNSKLTWYRRLQSVAMFSALFCAPALAQQTSWQDTISRLANYYDKQSKQPPSPTFHPPTDEPSGFLSRFPAGEELIFTVNAAGYNRGEIFAISSEQGMKVGLAELSALLNFNIEVSADNTSASGWFFHTSNEFSLQQSEDEQLIITSGDSSLTVTPSDYLIDGDILLEVGVITEALGLTFEADESRLVLYVSSPRMFAFESAEARRNRLAGGRFSRAPSVLPQKDNGYSLYTPPLFDAQLSVRTTDTSTFSGYSIASNQDLAYANTQLYLAGDDEDSLREARITLSRDSQKADVLGLPLTYAAIGDVLPVNTGIGQTASFGRGLALSNVKTDLADNRLVNFSGVIQAGWDVELYRNGILVANTLDIQEGRYEFTDIELLFGNNDFELVFYGPQGQIQREEKSYVVDSNSLKQGQSSFRFSAVDSNETVLGIRKVTDDPEQKGITAGFVYDRGLSDWYTLGVGGTYFSPDEGETFSTVSLRNNISMGTLGLLNSVVQLNSEQQKNYLVSYRSRFWNNSLSVLWKKDESVTSSELDDTLQFEDQAQTISLTFNGRVNDTFWAPVDYESTWSRSWDNQQSESESFRQSLSTNTAVGGLNYSFLGVRSNTLSENSDWTYESELGYRNRFGRVFTRLYTTYTHSPDTTFDSVGATISYPFSNQLSSEFRYSYSAITDNASYNARLNWFGDKVTVSSYANYSDDDQWSISLLARFGIGLNADKESFTLSPRPISTAGALAVRLYEDQNMNNEYDDNEPLLDGVTVNAAQVSRSATTEDGMAFIERLPKNRRTDIVIDESTLPDFTYTRTDEGFSVTGRPGLLQFADIPVVRSGELDGTVYLSGSNGEERALAFVNLQLVNASGETVATTKSEYDGFYLFEKILPGSYKVLVDPRDLQRQNAAIDVANSLDVSTRGDVFTNVDVVLRELTKTSGYMAQINTFTSLPLLKVYFSLINKRLPKGTFKDAFYLTSSSENSYSLSLGFSDDKAAIEQLCKQIQHHDVDCNVVSVELGQ</sequence>
<organism evidence="2 3">
    <name type="scientific">Alteromonas profundi</name>
    <dbReference type="NCBI Taxonomy" id="2696062"/>
    <lineage>
        <taxon>Bacteria</taxon>
        <taxon>Pseudomonadati</taxon>
        <taxon>Pseudomonadota</taxon>
        <taxon>Gammaproteobacteria</taxon>
        <taxon>Alteromonadales</taxon>
        <taxon>Alteromonadaceae</taxon>
        <taxon>Alteromonas/Salinimonas group</taxon>
        <taxon>Alteromonas</taxon>
    </lineage>
</organism>
<reference evidence="2 3" key="1">
    <citation type="submission" date="2020-01" db="EMBL/GenBank/DDBJ databases">
        <authorList>
            <person name="Chen J."/>
            <person name="Zhu S."/>
            <person name="Yang J."/>
        </authorList>
    </citation>
    <scope>NUCLEOTIDE SEQUENCE [LARGE SCALE GENOMIC DNA]</scope>
    <source>
        <strain evidence="2 3">345S023</strain>
    </source>
</reference>
<dbReference type="Gene3D" id="2.60.40.10">
    <property type="entry name" value="Immunoglobulins"/>
    <property type="match status" value="1"/>
</dbReference>
<dbReference type="EMBL" id="JAAAWN010000013">
    <property type="protein sequence ID" value="NDV91719.1"/>
    <property type="molecule type" value="Genomic_DNA"/>
</dbReference>
<name>A0A7X5LLW0_9ALTE</name>
<evidence type="ECO:0000313" key="3">
    <source>
        <dbReference type="Proteomes" id="UP000470213"/>
    </source>
</evidence>
<evidence type="ECO:0000313" key="2">
    <source>
        <dbReference type="EMBL" id="NDV91719.1"/>
    </source>
</evidence>
<evidence type="ECO:0008006" key="4">
    <source>
        <dbReference type="Google" id="ProtNLM"/>
    </source>
</evidence>
<feature type="signal peptide" evidence="1">
    <location>
        <begin position="1"/>
        <end position="32"/>
    </location>
</feature>